<accession>A0AAE1XYX4</accession>
<organism evidence="1 2">
    <name type="scientific">Sesamum alatum</name>
    <dbReference type="NCBI Taxonomy" id="300844"/>
    <lineage>
        <taxon>Eukaryota</taxon>
        <taxon>Viridiplantae</taxon>
        <taxon>Streptophyta</taxon>
        <taxon>Embryophyta</taxon>
        <taxon>Tracheophyta</taxon>
        <taxon>Spermatophyta</taxon>
        <taxon>Magnoliopsida</taxon>
        <taxon>eudicotyledons</taxon>
        <taxon>Gunneridae</taxon>
        <taxon>Pentapetalae</taxon>
        <taxon>asterids</taxon>
        <taxon>lamiids</taxon>
        <taxon>Lamiales</taxon>
        <taxon>Pedaliaceae</taxon>
        <taxon>Sesamum</taxon>
    </lineage>
</organism>
<gene>
    <name evidence="1" type="ORF">Salat_1997600</name>
</gene>
<dbReference type="Proteomes" id="UP001293254">
    <property type="component" value="Unassembled WGS sequence"/>
</dbReference>
<dbReference type="SMART" id="SM00612">
    <property type="entry name" value="Kelch"/>
    <property type="match status" value="2"/>
</dbReference>
<dbReference type="InterPro" id="IPR006652">
    <property type="entry name" value="Kelch_1"/>
</dbReference>
<dbReference type="PANTHER" id="PTHR47365">
    <property type="entry name" value="PLANT PROTEIN, PUTATIVE-RELATED"/>
    <property type="match status" value="1"/>
</dbReference>
<protein>
    <recommendedName>
        <fullName evidence="3">Kelch-like protein 8</fullName>
    </recommendedName>
</protein>
<dbReference type="EMBL" id="JACGWO010000008">
    <property type="protein sequence ID" value="KAK4420472.1"/>
    <property type="molecule type" value="Genomic_DNA"/>
</dbReference>
<sequence>MGSLSRMSRDCWNVNSTNDYQIYAPFCTKNATTGDTSTFIDCYTPSTNSWHRATSIPGHGENLALKDFSMVSIGHHIYVIGGRLCRKSAEPNIDPGPENTPRVVPCVHRYNVTTNSWDTCAPMAQPRFNFACTVYNNKIYVAGGQSTLGRAKGISSTELYDPALDQWRSLANMTRMRYKCVGVIWQGKIHVVGGFVDGGEIPGPFHMTRSSAEVYDVQRDKWDFMARMWDLDVPPYQIVAVNGKLFSSGDCFKRWKGHIEAYDEKENIWNVVHGSYFDCLSPSSRAEVTSSSCSAVMWPSYLTMAPIGNQLYFLVGYRIPGEGSRLRSEVHVFDTAANGGGWQSCEPLEEEGEKELCGHCVVIKQEH</sequence>
<name>A0AAE1XYX4_9LAMI</name>
<dbReference type="Gene3D" id="2.120.10.80">
    <property type="entry name" value="Kelch-type beta propeller"/>
    <property type="match status" value="1"/>
</dbReference>
<dbReference type="SUPFAM" id="SSF117281">
    <property type="entry name" value="Kelch motif"/>
    <property type="match status" value="1"/>
</dbReference>
<reference evidence="1" key="1">
    <citation type="submission" date="2020-06" db="EMBL/GenBank/DDBJ databases">
        <authorList>
            <person name="Li T."/>
            <person name="Hu X."/>
            <person name="Zhang T."/>
            <person name="Song X."/>
            <person name="Zhang H."/>
            <person name="Dai N."/>
            <person name="Sheng W."/>
            <person name="Hou X."/>
            <person name="Wei L."/>
        </authorList>
    </citation>
    <scope>NUCLEOTIDE SEQUENCE</scope>
    <source>
        <strain evidence="1">3651</strain>
        <tissue evidence="1">Leaf</tissue>
    </source>
</reference>
<dbReference type="AlphaFoldDB" id="A0AAE1XYX4"/>
<keyword evidence="2" id="KW-1185">Reference proteome</keyword>
<evidence type="ECO:0000313" key="1">
    <source>
        <dbReference type="EMBL" id="KAK4420472.1"/>
    </source>
</evidence>
<proteinExistence type="predicted"/>
<dbReference type="Pfam" id="PF01344">
    <property type="entry name" value="Kelch_1"/>
    <property type="match status" value="2"/>
</dbReference>
<comment type="caution">
    <text evidence="1">The sequence shown here is derived from an EMBL/GenBank/DDBJ whole genome shotgun (WGS) entry which is preliminary data.</text>
</comment>
<evidence type="ECO:0008006" key="3">
    <source>
        <dbReference type="Google" id="ProtNLM"/>
    </source>
</evidence>
<dbReference type="PANTHER" id="PTHR47365:SF2">
    <property type="entry name" value="KELCH-LIKE PROTEIN 23"/>
    <property type="match status" value="1"/>
</dbReference>
<reference evidence="1" key="2">
    <citation type="journal article" date="2024" name="Plant">
        <title>Genomic evolution and insights into agronomic trait innovations of Sesamum species.</title>
        <authorList>
            <person name="Miao H."/>
            <person name="Wang L."/>
            <person name="Qu L."/>
            <person name="Liu H."/>
            <person name="Sun Y."/>
            <person name="Le M."/>
            <person name="Wang Q."/>
            <person name="Wei S."/>
            <person name="Zheng Y."/>
            <person name="Lin W."/>
            <person name="Duan Y."/>
            <person name="Cao H."/>
            <person name="Xiong S."/>
            <person name="Wang X."/>
            <person name="Wei L."/>
            <person name="Li C."/>
            <person name="Ma Q."/>
            <person name="Ju M."/>
            <person name="Zhao R."/>
            <person name="Li G."/>
            <person name="Mu C."/>
            <person name="Tian Q."/>
            <person name="Mei H."/>
            <person name="Zhang T."/>
            <person name="Gao T."/>
            <person name="Zhang H."/>
        </authorList>
    </citation>
    <scope>NUCLEOTIDE SEQUENCE</scope>
    <source>
        <strain evidence="1">3651</strain>
    </source>
</reference>
<evidence type="ECO:0000313" key="2">
    <source>
        <dbReference type="Proteomes" id="UP001293254"/>
    </source>
</evidence>
<dbReference type="InterPro" id="IPR015915">
    <property type="entry name" value="Kelch-typ_b-propeller"/>
</dbReference>